<organism evidence="2 3">
    <name type="scientific">Nostocoides japonicum T1-X7</name>
    <dbReference type="NCBI Taxonomy" id="1194083"/>
    <lineage>
        <taxon>Bacteria</taxon>
        <taxon>Bacillati</taxon>
        <taxon>Actinomycetota</taxon>
        <taxon>Actinomycetes</taxon>
        <taxon>Micrococcales</taxon>
        <taxon>Intrasporangiaceae</taxon>
        <taxon>Nostocoides</taxon>
    </lineage>
</organism>
<dbReference type="Pfam" id="PF13740">
    <property type="entry name" value="ACT_6"/>
    <property type="match status" value="2"/>
</dbReference>
<proteinExistence type="predicted"/>
<dbReference type="InterPro" id="IPR016867">
    <property type="entry name" value="GcvR"/>
</dbReference>
<dbReference type="RefSeq" id="WP_048553733.1">
    <property type="nucleotide sequence ID" value="NZ_HF570958.1"/>
</dbReference>
<dbReference type="InterPro" id="IPR050990">
    <property type="entry name" value="UPF0237/GcvR_regulator"/>
</dbReference>
<dbReference type="Gene3D" id="3.30.70.260">
    <property type="match status" value="2"/>
</dbReference>
<gene>
    <name evidence="2" type="ORF">BN12_1510009</name>
</gene>
<dbReference type="Proteomes" id="UP000035721">
    <property type="component" value="Unassembled WGS sequence"/>
</dbReference>
<dbReference type="CDD" id="cd04869">
    <property type="entry name" value="ACT_GcvR_2"/>
    <property type="match status" value="1"/>
</dbReference>
<accession>A0A077LTZ8</accession>
<dbReference type="PANTHER" id="PTHR34875">
    <property type="entry name" value="UPF0237 PROTEIN MJ1558"/>
    <property type="match status" value="1"/>
</dbReference>
<evidence type="ECO:0000313" key="3">
    <source>
        <dbReference type="Proteomes" id="UP000035721"/>
    </source>
</evidence>
<feature type="domain" description="ACT" evidence="1">
    <location>
        <begin position="92"/>
        <end position="173"/>
    </location>
</feature>
<reference evidence="2 3" key="1">
    <citation type="journal article" date="2013" name="ISME J.">
        <title>A metabolic model for members of the genus Tetrasphaera involved in enhanced biological phosphorus removal.</title>
        <authorList>
            <person name="Kristiansen R."/>
            <person name="Nguyen H.T.T."/>
            <person name="Saunders A.M."/>
            <person name="Nielsen J.L."/>
            <person name="Wimmer R."/>
            <person name="Le V.Q."/>
            <person name="McIlroy S.J."/>
            <person name="Petrovski S."/>
            <person name="Seviour R.J."/>
            <person name="Calteau A."/>
            <person name="Nielsen K.L."/>
            <person name="Nielsen P.H."/>
        </authorList>
    </citation>
    <scope>NUCLEOTIDE SEQUENCE [LARGE SCALE GENOMIC DNA]</scope>
    <source>
        <strain evidence="2 3">T1-X7</strain>
    </source>
</reference>
<dbReference type="GO" id="GO:0006355">
    <property type="term" value="P:regulation of DNA-templated transcription"/>
    <property type="evidence" value="ECO:0007669"/>
    <property type="project" value="InterPro"/>
</dbReference>
<dbReference type="PIRSF" id="PIRSF028103">
    <property type="entry name" value="GcvR"/>
    <property type="match status" value="1"/>
</dbReference>
<dbReference type="SUPFAM" id="SSF55021">
    <property type="entry name" value="ACT-like"/>
    <property type="match status" value="2"/>
</dbReference>
<dbReference type="PROSITE" id="PS51671">
    <property type="entry name" value="ACT"/>
    <property type="match status" value="1"/>
</dbReference>
<dbReference type="OrthoDB" id="12860at2"/>
<evidence type="ECO:0000259" key="1">
    <source>
        <dbReference type="PROSITE" id="PS51671"/>
    </source>
</evidence>
<dbReference type="EMBL" id="CAJB01000059">
    <property type="protein sequence ID" value="CCH76896.1"/>
    <property type="molecule type" value="Genomic_DNA"/>
</dbReference>
<dbReference type="InterPro" id="IPR002912">
    <property type="entry name" value="ACT_dom"/>
</dbReference>
<dbReference type="AlphaFoldDB" id="A0A077LTZ8"/>
<dbReference type="PANTHER" id="PTHR34875:SF6">
    <property type="entry name" value="UPF0237 PROTEIN MJ1558"/>
    <property type="match status" value="1"/>
</dbReference>
<keyword evidence="3" id="KW-1185">Reference proteome</keyword>
<dbReference type="InterPro" id="IPR045865">
    <property type="entry name" value="ACT-like_dom_sf"/>
</dbReference>
<evidence type="ECO:0000313" key="2">
    <source>
        <dbReference type="EMBL" id="CCH76896.1"/>
    </source>
</evidence>
<sequence length="173" mass="18051">MTTFVLTVIGDDRAGLVKALADVVSENGGNWERGQLAELAGKFAGIVVVTVPPERAPALREALAPLEGLLEVSVHAGDDDAAHDPAESRRVRLEILGNDHPGIVRAISGVLAEHGLTVTDLQTWTREAPMAGGMLFEAEAVVLVPPSADIQAVQADLERLASEIVVGVTLAPA</sequence>
<protein>
    <recommendedName>
        <fullName evidence="1">ACT domain-containing protein</fullName>
    </recommendedName>
</protein>
<name>A0A077LTZ8_9MICO</name>
<comment type="caution">
    <text evidence="2">The sequence shown here is derived from an EMBL/GenBank/DDBJ whole genome shotgun (WGS) entry which is preliminary data.</text>
</comment>
<dbReference type="STRING" id="1194083.BN12_1510009"/>